<dbReference type="FunFam" id="3.40.50.970:FF:000024">
    <property type="entry name" value="Pyruvate decarboxylase isozyme"/>
    <property type="match status" value="1"/>
</dbReference>
<dbReference type="Pfam" id="PF02775">
    <property type="entry name" value="TPP_enzyme_C"/>
    <property type="match status" value="1"/>
</dbReference>
<dbReference type="Proteomes" id="UP000027222">
    <property type="component" value="Unassembled WGS sequence"/>
</dbReference>
<feature type="domain" description="Thiamine pyrophosphate enzyme N-terminal TPP-binding" evidence="14">
    <location>
        <begin position="33"/>
        <end position="143"/>
    </location>
</feature>
<dbReference type="STRING" id="685588.A0A067THM8"/>
<keyword evidence="4 10" id="KW-0479">Metal-binding</keyword>
<evidence type="ECO:0000256" key="10">
    <source>
        <dbReference type="PIRSR" id="PIRSR036565-2"/>
    </source>
</evidence>
<sequence length="593" mass="65123">MSNEPATLNAEIDRLRLELHSLQSKEGVNDISIGNYLLNRLAQLGVTSMFGLPGDFNLGFLDLVEDHPQIDWVGNCNELNAAYAADGYARIKEGSLGVVTTTFGVGELSAINGIAGAFSEMVPVLHIVGVPNTVQQKAKPLLHHTLGDGRFDAYGKAAAQFTVLNSYITNKVDAARQIDQAITACITQARPVYLTLPMDLVYPKISSEQLKIHLSPTPPPNPALKEDFVIDIIHQRVTEANGDVVVLVDACVMRHGVREEVKQFLKETGFPVYAAPMGKTAVDENYNRYGGIYVGSLTPPHIKDKVENAKLIVSIGSLGSDFNTGNFSYNIPVSRHIELHSTYTQVQYARFEEVGMKHLLPRLTERLKSFYPVSSKIDVPPFVIELPNEQDPEILHSYFWPRLASFFKPKDVIVAETGTAGFGILGVPLPANSVLVSQILWGSIGWSVGSCLGVALAARDIGLGRVILFVGDGSLQLTVQEISPMIKKGLKPILFVLNNKGYTVERLIHGRNRKYNDIADWKWTALLDTLNDGNKFETASYTVNNKQELNDLLDKPSFADTSKIQLVEVIMQPLDAPEALKRQAEMTSKSNAG</sequence>
<evidence type="ECO:0000256" key="1">
    <source>
        <dbReference type="ARBA" id="ARBA00001964"/>
    </source>
</evidence>
<evidence type="ECO:0000256" key="2">
    <source>
        <dbReference type="ARBA" id="ARBA00004173"/>
    </source>
</evidence>
<comment type="similarity">
    <text evidence="3 11">Belongs to the TPP enzyme family.</text>
</comment>
<protein>
    <recommendedName>
        <fullName evidence="17">Pyruvate decarboxylase</fullName>
    </recommendedName>
</protein>
<feature type="domain" description="Thiamine pyrophosphate enzyme central" evidence="12">
    <location>
        <begin position="244"/>
        <end position="351"/>
    </location>
</feature>
<dbReference type="InterPro" id="IPR029035">
    <property type="entry name" value="DHS-like_NAD/FAD-binding_dom"/>
</dbReference>
<evidence type="ECO:0008006" key="17">
    <source>
        <dbReference type="Google" id="ProtNLM"/>
    </source>
</evidence>
<evidence type="ECO:0000256" key="3">
    <source>
        <dbReference type="ARBA" id="ARBA00007812"/>
    </source>
</evidence>
<reference evidence="16" key="1">
    <citation type="journal article" date="2014" name="Proc. Natl. Acad. Sci. U.S.A.">
        <title>Extensive sampling of basidiomycete genomes demonstrates inadequacy of the white-rot/brown-rot paradigm for wood decay fungi.</title>
        <authorList>
            <person name="Riley R."/>
            <person name="Salamov A.A."/>
            <person name="Brown D.W."/>
            <person name="Nagy L.G."/>
            <person name="Floudas D."/>
            <person name="Held B.W."/>
            <person name="Levasseur A."/>
            <person name="Lombard V."/>
            <person name="Morin E."/>
            <person name="Otillar R."/>
            <person name="Lindquist E.A."/>
            <person name="Sun H."/>
            <person name="LaButti K.M."/>
            <person name="Schmutz J."/>
            <person name="Jabbour D."/>
            <person name="Luo H."/>
            <person name="Baker S.E."/>
            <person name="Pisabarro A.G."/>
            <person name="Walton J.D."/>
            <person name="Blanchette R.A."/>
            <person name="Henrissat B."/>
            <person name="Martin F."/>
            <person name="Cullen D."/>
            <person name="Hibbett D.S."/>
            <person name="Grigoriev I.V."/>
        </authorList>
    </citation>
    <scope>NUCLEOTIDE SEQUENCE [LARGE SCALE GENOMIC DNA]</scope>
    <source>
        <strain evidence="16">CBS 339.88</strain>
    </source>
</reference>
<dbReference type="PANTHER" id="PTHR43452">
    <property type="entry name" value="PYRUVATE DECARBOXYLASE"/>
    <property type="match status" value="1"/>
</dbReference>
<dbReference type="EMBL" id="KL142369">
    <property type="protein sequence ID" value="KDR82740.1"/>
    <property type="molecule type" value="Genomic_DNA"/>
</dbReference>
<dbReference type="GO" id="GO:0005829">
    <property type="term" value="C:cytosol"/>
    <property type="evidence" value="ECO:0007669"/>
    <property type="project" value="TreeGrafter"/>
</dbReference>
<dbReference type="SUPFAM" id="SSF52518">
    <property type="entry name" value="Thiamin diphosphate-binding fold (THDP-binding)"/>
    <property type="match status" value="2"/>
</dbReference>
<comment type="cofactor">
    <cofactor evidence="1">
        <name>thiamine diphosphate</name>
        <dbReference type="ChEBI" id="CHEBI:58937"/>
    </cofactor>
</comment>
<dbReference type="InterPro" id="IPR029061">
    <property type="entry name" value="THDP-binding"/>
</dbReference>
<dbReference type="Gene3D" id="3.40.50.970">
    <property type="match status" value="2"/>
</dbReference>
<dbReference type="HOGENOM" id="CLU_013748_0_2_1"/>
<dbReference type="FunFam" id="3.40.50.970:FF:000019">
    <property type="entry name" value="Pyruvate decarboxylase isozyme"/>
    <property type="match status" value="1"/>
</dbReference>
<dbReference type="InterPro" id="IPR012001">
    <property type="entry name" value="Thiamin_PyroP_enz_TPP-bd_dom"/>
</dbReference>
<evidence type="ECO:0000256" key="11">
    <source>
        <dbReference type="RuleBase" id="RU362132"/>
    </source>
</evidence>
<dbReference type="InterPro" id="IPR047214">
    <property type="entry name" value="TPP_PDC_IPDC"/>
</dbReference>
<dbReference type="InterPro" id="IPR011766">
    <property type="entry name" value="TPP_enzyme_TPP-bd"/>
</dbReference>
<keyword evidence="9" id="KW-0456">Lyase</keyword>
<accession>A0A067THM8</accession>
<evidence type="ECO:0000259" key="12">
    <source>
        <dbReference type="Pfam" id="PF00205"/>
    </source>
</evidence>
<dbReference type="GO" id="GO:0000287">
    <property type="term" value="F:magnesium ion binding"/>
    <property type="evidence" value="ECO:0007669"/>
    <property type="project" value="InterPro"/>
</dbReference>
<gene>
    <name evidence="15" type="ORF">GALMADRAFT_238247</name>
</gene>
<dbReference type="Pfam" id="PF00205">
    <property type="entry name" value="TPP_enzyme_M"/>
    <property type="match status" value="1"/>
</dbReference>
<dbReference type="CDD" id="cd07038">
    <property type="entry name" value="TPP_PYR_PDC_IPDC_like"/>
    <property type="match status" value="1"/>
</dbReference>
<feature type="binding site" evidence="10">
    <location>
        <position position="472"/>
    </location>
    <ligand>
        <name>Mg(2+)</name>
        <dbReference type="ChEBI" id="CHEBI:18420"/>
    </ligand>
</feature>
<dbReference type="AlphaFoldDB" id="A0A067THM8"/>
<keyword evidence="7 11" id="KW-0786">Thiamine pyrophosphate</keyword>
<evidence type="ECO:0000256" key="6">
    <source>
        <dbReference type="ARBA" id="ARBA00022842"/>
    </source>
</evidence>
<dbReference type="PANTHER" id="PTHR43452:SF30">
    <property type="entry name" value="PYRUVATE DECARBOXYLASE ISOZYME 1-RELATED"/>
    <property type="match status" value="1"/>
</dbReference>
<dbReference type="GO" id="GO:0000949">
    <property type="term" value="P:aromatic amino acid family catabolic process to alcohol via Ehrlich pathway"/>
    <property type="evidence" value="ECO:0007669"/>
    <property type="project" value="TreeGrafter"/>
</dbReference>
<evidence type="ECO:0000256" key="5">
    <source>
        <dbReference type="ARBA" id="ARBA00022793"/>
    </source>
</evidence>
<feature type="binding site" evidence="10">
    <location>
        <position position="501"/>
    </location>
    <ligand>
        <name>Mg(2+)</name>
        <dbReference type="ChEBI" id="CHEBI:18420"/>
    </ligand>
</feature>
<dbReference type="Gene3D" id="3.40.50.1220">
    <property type="entry name" value="TPP-binding domain"/>
    <property type="match status" value="1"/>
</dbReference>
<keyword evidence="6 10" id="KW-0460">Magnesium</keyword>
<keyword evidence="16" id="KW-1185">Reference proteome</keyword>
<evidence type="ECO:0000313" key="16">
    <source>
        <dbReference type="Proteomes" id="UP000027222"/>
    </source>
</evidence>
<evidence type="ECO:0000256" key="4">
    <source>
        <dbReference type="ARBA" id="ARBA00022723"/>
    </source>
</evidence>
<organism evidence="15 16">
    <name type="scientific">Galerina marginata (strain CBS 339.88)</name>
    <dbReference type="NCBI Taxonomy" id="685588"/>
    <lineage>
        <taxon>Eukaryota</taxon>
        <taxon>Fungi</taxon>
        <taxon>Dikarya</taxon>
        <taxon>Basidiomycota</taxon>
        <taxon>Agaricomycotina</taxon>
        <taxon>Agaricomycetes</taxon>
        <taxon>Agaricomycetidae</taxon>
        <taxon>Agaricales</taxon>
        <taxon>Agaricineae</taxon>
        <taxon>Strophariaceae</taxon>
        <taxon>Galerina</taxon>
    </lineage>
</organism>
<dbReference type="PIRSF" id="PIRSF036565">
    <property type="entry name" value="Pyruvt_ip_decrb"/>
    <property type="match status" value="1"/>
</dbReference>
<dbReference type="InterPro" id="IPR012000">
    <property type="entry name" value="Thiamin_PyroP_enz_cen_dom"/>
</dbReference>
<evidence type="ECO:0000256" key="7">
    <source>
        <dbReference type="ARBA" id="ARBA00023052"/>
    </source>
</evidence>
<evidence type="ECO:0000259" key="13">
    <source>
        <dbReference type="Pfam" id="PF02775"/>
    </source>
</evidence>
<dbReference type="OrthoDB" id="3970464at2759"/>
<keyword evidence="8" id="KW-0496">Mitochondrion</keyword>
<evidence type="ECO:0000259" key="14">
    <source>
        <dbReference type="Pfam" id="PF02776"/>
    </source>
</evidence>
<dbReference type="SUPFAM" id="SSF52467">
    <property type="entry name" value="DHS-like NAD/FAD-binding domain"/>
    <property type="match status" value="1"/>
</dbReference>
<evidence type="ECO:0000256" key="9">
    <source>
        <dbReference type="ARBA" id="ARBA00023239"/>
    </source>
</evidence>
<dbReference type="InterPro" id="IPR012110">
    <property type="entry name" value="PDC/IPDC-like"/>
</dbReference>
<dbReference type="GO" id="GO:0030976">
    <property type="term" value="F:thiamine pyrophosphate binding"/>
    <property type="evidence" value="ECO:0007669"/>
    <property type="project" value="InterPro"/>
</dbReference>
<name>A0A067THM8_GALM3</name>
<dbReference type="CDD" id="cd02005">
    <property type="entry name" value="TPP_PDC_IPDC"/>
    <property type="match status" value="1"/>
</dbReference>
<dbReference type="InterPro" id="IPR047213">
    <property type="entry name" value="TPP_PYR_PDC_IPDC-like"/>
</dbReference>
<feature type="domain" description="Thiamine pyrophosphate enzyme TPP-binding" evidence="13">
    <location>
        <begin position="434"/>
        <end position="507"/>
    </location>
</feature>
<dbReference type="GO" id="GO:0005739">
    <property type="term" value="C:mitochondrion"/>
    <property type="evidence" value="ECO:0007669"/>
    <property type="project" value="UniProtKB-SubCell"/>
</dbReference>
<dbReference type="GO" id="GO:0004737">
    <property type="term" value="F:pyruvate decarboxylase activity"/>
    <property type="evidence" value="ECO:0007669"/>
    <property type="project" value="TreeGrafter"/>
</dbReference>
<feature type="binding site" evidence="10">
    <location>
        <position position="499"/>
    </location>
    <ligand>
        <name>Mg(2+)</name>
        <dbReference type="ChEBI" id="CHEBI:18420"/>
    </ligand>
</feature>
<comment type="subcellular location">
    <subcellularLocation>
        <location evidence="2">Mitochondrion</location>
    </subcellularLocation>
</comment>
<dbReference type="GO" id="GO:0005634">
    <property type="term" value="C:nucleus"/>
    <property type="evidence" value="ECO:0007669"/>
    <property type="project" value="TreeGrafter"/>
</dbReference>
<keyword evidence="5" id="KW-0210">Decarboxylase</keyword>
<comment type="cofactor">
    <cofactor evidence="10">
        <name>Mg(2+)</name>
        <dbReference type="ChEBI" id="CHEBI:18420"/>
    </cofactor>
    <text evidence="10">Binds 1 Mg(2+) per subunit.</text>
</comment>
<evidence type="ECO:0000256" key="8">
    <source>
        <dbReference type="ARBA" id="ARBA00023128"/>
    </source>
</evidence>
<dbReference type="Pfam" id="PF02776">
    <property type="entry name" value="TPP_enzyme_N"/>
    <property type="match status" value="1"/>
</dbReference>
<proteinExistence type="inferred from homology"/>
<evidence type="ECO:0000313" key="15">
    <source>
        <dbReference type="EMBL" id="KDR82740.1"/>
    </source>
</evidence>